<name>A0A2G9FN58_9FUSO</name>
<organism evidence="3 4">
    <name type="scientific">Fusobacterium animalis</name>
    <dbReference type="NCBI Taxonomy" id="76859"/>
    <lineage>
        <taxon>Bacteria</taxon>
        <taxon>Fusobacteriati</taxon>
        <taxon>Fusobacteriota</taxon>
        <taxon>Fusobacteriia</taxon>
        <taxon>Fusobacteriales</taxon>
        <taxon>Fusobacteriaceae</taxon>
        <taxon>Fusobacterium</taxon>
    </lineage>
</organism>
<keyword evidence="1" id="KW-0812">Transmembrane</keyword>
<dbReference type="EMBL" id="NPND01000009">
    <property type="protein sequence ID" value="PIM92325.1"/>
    <property type="molecule type" value="Genomic_DNA"/>
</dbReference>
<comment type="caution">
    <text evidence="3">The sequence shown here is derived from an EMBL/GenBank/DDBJ whole genome shotgun (WGS) entry which is preliminary data.</text>
</comment>
<evidence type="ECO:0000256" key="1">
    <source>
        <dbReference type="SAM" id="Phobius"/>
    </source>
</evidence>
<feature type="domain" description="PLD phosphodiesterase" evidence="2">
    <location>
        <begin position="285"/>
        <end position="311"/>
    </location>
</feature>
<keyword evidence="1" id="KW-0472">Membrane</keyword>
<dbReference type="AlphaFoldDB" id="A0A2G9FN58"/>
<keyword evidence="1" id="KW-1133">Transmembrane helix</keyword>
<dbReference type="InterPro" id="IPR025202">
    <property type="entry name" value="PLD-like_dom"/>
</dbReference>
<evidence type="ECO:0000313" key="3">
    <source>
        <dbReference type="EMBL" id="PIM92325.1"/>
    </source>
</evidence>
<feature type="transmembrane region" description="Helical" evidence="1">
    <location>
        <begin position="181"/>
        <end position="202"/>
    </location>
</feature>
<dbReference type="Proteomes" id="UP000230719">
    <property type="component" value="Unassembled WGS sequence"/>
</dbReference>
<evidence type="ECO:0000313" key="4">
    <source>
        <dbReference type="Proteomes" id="UP000230719"/>
    </source>
</evidence>
<dbReference type="Gene3D" id="3.30.870.10">
    <property type="entry name" value="Endonuclease Chain A"/>
    <property type="match status" value="1"/>
</dbReference>
<dbReference type="InterPro" id="IPR001736">
    <property type="entry name" value="PLipase_D/transphosphatidylase"/>
</dbReference>
<reference evidence="3 4" key="1">
    <citation type="submission" date="2017-08" db="EMBL/GenBank/DDBJ databases">
        <title>Analysis of Fusobacterium persistence and antibiotic response in human colorectal.</title>
        <authorList>
            <person name="Bullman S."/>
        </authorList>
    </citation>
    <scope>NUCLEOTIDE SEQUENCE [LARGE SCALE GENOMIC DNA]</scope>
    <source>
        <strain evidence="3 4">P2_CP</strain>
    </source>
</reference>
<accession>A0A2G9FN58</accession>
<proteinExistence type="predicted"/>
<dbReference type="GO" id="GO:0003824">
    <property type="term" value="F:catalytic activity"/>
    <property type="evidence" value="ECO:0007669"/>
    <property type="project" value="InterPro"/>
</dbReference>
<dbReference type="SUPFAM" id="SSF56024">
    <property type="entry name" value="Phospholipase D/nuclease"/>
    <property type="match status" value="1"/>
</dbReference>
<dbReference type="PROSITE" id="PS50035">
    <property type="entry name" value="PLD"/>
    <property type="match status" value="1"/>
</dbReference>
<protein>
    <recommendedName>
        <fullName evidence="2">PLD phosphodiesterase domain-containing protein</fullName>
    </recommendedName>
</protein>
<sequence length="367" mass="43360">MENWISLKSEYYDREEINNTISNLSKFRNLEKKDIAYYDGLLKKWFINPKEPLNYLVFAKWLPRNGILPSFDISELKNTSIHIGQNISQKLLSKMNEAKERVYILSPYTSTVTVDLFEFLQSKKVNCKLLFSTSIQENNTKIFKNFINYKIINNDKAEQENFEKIENLKFEKSRKIKNNTVLSFFLFFAFIIFILIYYFYFFPKYSKSGALISGVIFLILFIKILSSKNNLKNLVKNIENEIEESLKKDFRDVVYYQSNNSYRYLFEETEKSKQIKDPLKIDFNRLTFSHTKLYILDNVAYLGSMNFSSTSFSNLESLIEIGDINAVNQLAKYFLQLYSSDKFGTKSDEVEKEIGSRLYPKEKILKK</sequence>
<feature type="transmembrane region" description="Helical" evidence="1">
    <location>
        <begin position="208"/>
        <end position="226"/>
    </location>
</feature>
<dbReference type="GO" id="GO:0006793">
    <property type="term" value="P:phosphorus metabolic process"/>
    <property type="evidence" value="ECO:0007669"/>
    <property type="project" value="UniProtKB-ARBA"/>
</dbReference>
<gene>
    <name evidence="3" type="ORF">CI114_04220</name>
</gene>
<dbReference type="Pfam" id="PF13091">
    <property type="entry name" value="PLDc_2"/>
    <property type="match status" value="1"/>
</dbReference>
<dbReference type="RefSeq" id="WP_158409873.1">
    <property type="nucleotide sequence ID" value="NZ_CP056023.1"/>
</dbReference>
<evidence type="ECO:0000259" key="2">
    <source>
        <dbReference type="PROSITE" id="PS50035"/>
    </source>
</evidence>